<proteinExistence type="predicted"/>
<keyword evidence="3" id="KW-1185">Reference proteome</keyword>
<dbReference type="EMBL" id="SPLM01000073">
    <property type="protein sequence ID" value="TMW62886.1"/>
    <property type="molecule type" value="Genomic_DNA"/>
</dbReference>
<name>A0A8K1CG46_PYTOL</name>
<dbReference type="OrthoDB" id="70901at2759"/>
<sequence length="470" mass="52592">MATTASTPSTRQFGIWRSRIHRECEKCASVDAIYAGVTFHELYVDEERGIARARFHCFVPFREGSSALAMVPLVALEVSMPYDQSQLANGEAQFPFQAPRVEIYKGFEYLPREMRETEAATGAVLLRITALTHWTPSNTLMMILQDFVETVQLNDPQPTAAASEGGASPVGGHAAAGRNGKRLRLRKRDIHGVVYNCQEVDTRTGTLCSVPLLLQSGNVVFLAPPSKPSRATAASHKDDEYIFVNDLVPLKEIARITPQRGKSITFFFKSRNAHCRTLLTRQTEEIIADIQRMIAAVGSKRSREDDSRNGYHRNSGPSHDPNDSGALSHLLSFLTPEQTEKAKEVSNKIVGKLSRWGSSVSRFLRGDDEHESAQHHHQQTRHEANDPALREIDQLKAQFFRYPSKAKMIEITNRYQQLAESHAHRGSRDGRVEKAVEELQSFIEHPTSQRVLLEDYAAEAPNRGIRVGPS</sequence>
<evidence type="ECO:0000313" key="2">
    <source>
        <dbReference type="EMBL" id="TMW62886.1"/>
    </source>
</evidence>
<dbReference type="AlphaFoldDB" id="A0A8K1CG46"/>
<protein>
    <submittedName>
        <fullName evidence="2">Uncharacterized protein</fullName>
    </submittedName>
</protein>
<reference evidence="2" key="1">
    <citation type="submission" date="2019-03" db="EMBL/GenBank/DDBJ databases">
        <title>Long read genome sequence of the mycoparasitic Pythium oligandrum ATCC 38472 isolated from sugarbeet rhizosphere.</title>
        <authorList>
            <person name="Gaulin E."/>
        </authorList>
    </citation>
    <scope>NUCLEOTIDE SEQUENCE</scope>
    <source>
        <strain evidence="2">ATCC 38472_TT</strain>
    </source>
</reference>
<gene>
    <name evidence="2" type="ORF">Poli38472_005504</name>
</gene>
<feature type="region of interest" description="Disordered" evidence="1">
    <location>
        <begin position="297"/>
        <end position="327"/>
    </location>
</feature>
<dbReference type="Proteomes" id="UP000794436">
    <property type="component" value="Unassembled WGS sequence"/>
</dbReference>
<feature type="region of interest" description="Disordered" evidence="1">
    <location>
        <begin position="157"/>
        <end position="178"/>
    </location>
</feature>
<evidence type="ECO:0000313" key="3">
    <source>
        <dbReference type="Proteomes" id="UP000794436"/>
    </source>
</evidence>
<accession>A0A8K1CG46</accession>
<evidence type="ECO:0000256" key="1">
    <source>
        <dbReference type="SAM" id="MobiDB-lite"/>
    </source>
</evidence>
<comment type="caution">
    <text evidence="2">The sequence shown here is derived from an EMBL/GenBank/DDBJ whole genome shotgun (WGS) entry which is preliminary data.</text>
</comment>
<organism evidence="2 3">
    <name type="scientific">Pythium oligandrum</name>
    <name type="common">Mycoparasitic fungus</name>
    <dbReference type="NCBI Taxonomy" id="41045"/>
    <lineage>
        <taxon>Eukaryota</taxon>
        <taxon>Sar</taxon>
        <taxon>Stramenopiles</taxon>
        <taxon>Oomycota</taxon>
        <taxon>Peronosporomycetes</taxon>
        <taxon>Pythiales</taxon>
        <taxon>Pythiaceae</taxon>
        <taxon>Pythium</taxon>
    </lineage>
</organism>